<evidence type="ECO:0000313" key="1">
    <source>
        <dbReference type="EMBL" id="UPL02516.1"/>
    </source>
</evidence>
<accession>A0ACD3ZMQ0</accession>
<keyword evidence="2" id="KW-1185">Reference proteome</keyword>
<reference evidence="1" key="1">
    <citation type="submission" date="2021-11" db="EMBL/GenBank/DDBJ databases">
        <title>Fusarium solani-melongenae Genome sequencing and assembly.</title>
        <authorList>
            <person name="Xie S."/>
            <person name="Huang L."/>
            <person name="Zhang X."/>
        </authorList>
    </citation>
    <scope>NUCLEOTIDE SEQUENCE</scope>
    <source>
        <strain evidence="1">CRI 24-3</strain>
    </source>
</reference>
<proteinExistence type="predicted"/>
<sequence length="222" mass="24557">MDGVDELLPGTPTVRDPDRWGQVKKRLDANPDGDGLRVGAGPDPFPRVRDHIWMLISNFGDQEFVFQTTKTVDSTYELIMMESPTNGTTIHELSPVVLDGDKVKQTALNSFPDAKFGNVVWKTLLSRPSTCSDSMCAGIATCPSNGILALHQHTQAEIYYVLAGSGEVEIDGVRHHVTEGSMLWIPGDAMHGVFCGPNETLKWLYVFPEGRFEDIVYRFKSA</sequence>
<name>A0ACD3ZMQ0_FUSSC</name>
<evidence type="ECO:0000313" key="2">
    <source>
        <dbReference type="Proteomes" id="UP000830768"/>
    </source>
</evidence>
<protein>
    <submittedName>
        <fullName evidence="1">Uncharacterized protein</fullName>
    </submittedName>
</protein>
<dbReference type="Proteomes" id="UP000830768">
    <property type="component" value="Chromosome 11"/>
</dbReference>
<gene>
    <name evidence="1" type="ORF">LCI18_013450</name>
</gene>
<organism evidence="1 2">
    <name type="scientific">Fusarium solani subsp. cucurbitae</name>
    <name type="common">Neocosmosporum cucurbitae</name>
    <dbReference type="NCBI Taxonomy" id="2747967"/>
    <lineage>
        <taxon>Eukaryota</taxon>
        <taxon>Fungi</taxon>
        <taxon>Dikarya</taxon>
        <taxon>Ascomycota</taxon>
        <taxon>Pezizomycotina</taxon>
        <taxon>Sordariomycetes</taxon>
        <taxon>Hypocreomycetidae</taxon>
        <taxon>Hypocreales</taxon>
        <taxon>Nectriaceae</taxon>
        <taxon>Fusarium</taxon>
        <taxon>Fusarium solani species complex</taxon>
    </lineage>
</organism>
<dbReference type="EMBL" id="CP090039">
    <property type="protein sequence ID" value="UPL02516.1"/>
    <property type="molecule type" value="Genomic_DNA"/>
</dbReference>